<evidence type="ECO:0000256" key="3">
    <source>
        <dbReference type="ARBA" id="ARBA00022741"/>
    </source>
</evidence>
<keyword evidence="2 7" id="KW-0436">Ligase</keyword>
<keyword evidence="3 7" id="KW-0547">Nucleotide-binding</keyword>
<dbReference type="InterPro" id="IPR045864">
    <property type="entry name" value="aa-tRNA-synth_II/BPL/LPL"/>
</dbReference>
<dbReference type="Gene3D" id="3.30.930.10">
    <property type="entry name" value="Bira Bifunctional Protein, Domain 2"/>
    <property type="match status" value="1"/>
</dbReference>
<dbReference type="GO" id="GO:0003676">
    <property type="term" value="F:nucleic acid binding"/>
    <property type="evidence" value="ECO:0007669"/>
    <property type="project" value="InterPro"/>
</dbReference>
<evidence type="ECO:0000256" key="6">
    <source>
        <dbReference type="ARBA" id="ARBA00023146"/>
    </source>
</evidence>
<keyword evidence="7" id="KW-0963">Cytoplasm</keyword>
<dbReference type="FunFam" id="3.30.930.10:FF:000016">
    <property type="entry name" value="Asparagine--tRNA ligase"/>
    <property type="match status" value="1"/>
</dbReference>
<dbReference type="GO" id="GO:0004816">
    <property type="term" value="F:asparagine-tRNA ligase activity"/>
    <property type="evidence" value="ECO:0007669"/>
    <property type="project" value="UniProtKB-UniRule"/>
</dbReference>
<dbReference type="AlphaFoldDB" id="A0A9D9NHR3"/>
<proteinExistence type="inferred from homology"/>
<evidence type="ECO:0000256" key="5">
    <source>
        <dbReference type="ARBA" id="ARBA00022917"/>
    </source>
</evidence>
<evidence type="ECO:0000256" key="7">
    <source>
        <dbReference type="HAMAP-Rule" id="MF_00534"/>
    </source>
</evidence>
<dbReference type="NCBIfam" id="NF003037">
    <property type="entry name" value="PRK03932.1"/>
    <property type="match status" value="1"/>
</dbReference>
<keyword evidence="4 7" id="KW-0067">ATP-binding</keyword>
<dbReference type="PANTHER" id="PTHR22594">
    <property type="entry name" value="ASPARTYL/LYSYL-TRNA SYNTHETASE"/>
    <property type="match status" value="1"/>
</dbReference>
<name>A0A9D9NHR3_9BACT</name>
<dbReference type="EMBL" id="JADIMA010000082">
    <property type="protein sequence ID" value="MBO8473568.1"/>
    <property type="molecule type" value="Genomic_DNA"/>
</dbReference>
<dbReference type="PRINTS" id="PR01042">
    <property type="entry name" value="TRNASYNTHASP"/>
</dbReference>
<dbReference type="InterPro" id="IPR002312">
    <property type="entry name" value="Asp/Asn-tRNA-synth_IIb"/>
</dbReference>
<comment type="subunit">
    <text evidence="7">Homodimer.</text>
</comment>
<evidence type="ECO:0000259" key="8">
    <source>
        <dbReference type="PROSITE" id="PS50862"/>
    </source>
</evidence>
<evidence type="ECO:0000256" key="1">
    <source>
        <dbReference type="ARBA" id="ARBA00008226"/>
    </source>
</evidence>
<dbReference type="Proteomes" id="UP000823604">
    <property type="component" value="Unassembled WGS sequence"/>
</dbReference>
<dbReference type="InterPro" id="IPR006195">
    <property type="entry name" value="aa-tRNA-synth_II"/>
</dbReference>
<protein>
    <recommendedName>
        <fullName evidence="7">Asparagine--tRNA ligase</fullName>
        <ecNumber evidence="7">6.1.1.22</ecNumber>
    </recommendedName>
    <alternativeName>
        <fullName evidence="7">Asparaginyl-tRNA synthetase</fullName>
        <shortName evidence="7">AsnRS</shortName>
    </alternativeName>
</protein>
<organism evidence="9 10">
    <name type="scientific">Candidatus Merdivivens pullicola</name>
    <dbReference type="NCBI Taxonomy" id="2840872"/>
    <lineage>
        <taxon>Bacteria</taxon>
        <taxon>Pseudomonadati</taxon>
        <taxon>Bacteroidota</taxon>
        <taxon>Bacteroidia</taxon>
        <taxon>Bacteroidales</taxon>
        <taxon>Muribaculaceae</taxon>
        <taxon>Muribaculaceae incertae sedis</taxon>
        <taxon>Candidatus Merdivivens</taxon>
    </lineage>
</organism>
<dbReference type="InterPro" id="IPR004522">
    <property type="entry name" value="Asn-tRNA-ligase"/>
</dbReference>
<gene>
    <name evidence="7 9" type="primary">asnS</name>
    <name evidence="9" type="ORF">IAB81_08105</name>
</gene>
<dbReference type="SUPFAM" id="SSF55681">
    <property type="entry name" value="Class II aaRS and biotin synthetases"/>
    <property type="match status" value="1"/>
</dbReference>
<evidence type="ECO:0000256" key="4">
    <source>
        <dbReference type="ARBA" id="ARBA00022840"/>
    </source>
</evidence>
<dbReference type="GO" id="GO:0005524">
    <property type="term" value="F:ATP binding"/>
    <property type="evidence" value="ECO:0007669"/>
    <property type="project" value="UniProtKB-UniRule"/>
</dbReference>
<dbReference type="Pfam" id="PF01336">
    <property type="entry name" value="tRNA_anti-codon"/>
    <property type="match status" value="1"/>
</dbReference>
<dbReference type="CDD" id="cd00776">
    <property type="entry name" value="AsxRS_core"/>
    <property type="match status" value="1"/>
</dbReference>
<keyword evidence="6 7" id="KW-0030">Aminoacyl-tRNA synthetase</keyword>
<comment type="caution">
    <text evidence="9">The sequence shown here is derived from an EMBL/GenBank/DDBJ whole genome shotgun (WGS) entry which is preliminary data.</text>
</comment>
<dbReference type="GO" id="GO:0006421">
    <property type="term" value="P:asparaginyl-tRNA aminoacylation"/>
    <property type="evidence" value="ECO:0007669"/>
    <property type="project" value="UniProtKB-UniRule"/>
</dbReference>
<dbReference type="HAMAP" id="MF_00534">
    <property type="entry name" value="Asn_tRNA_synth"/>
    <property type="match status" value="1"/>
</dbReference>
<dbReference type="PANTHER" id="PTHR22594:SF34">
    <property type="entry name" value="ASPARAGINE--TRNA LIGASE, MITOCHONDRIAL-RELATED"/>
    <property type="match status" value="1"/>
</dbReference>
<evidence type="ECO:0000313" key="10">
    <source>
        <dbReference type="Proteomes" id="UP000823604"/>
    </source>
</evidence>
<comment type="catalytic activity">
    <reaction evidence="7">
        <text>tRNA(Asn) + L-asparagine + ATP = L-asparaginyl-tRNA(Asn) + AMP + diphosphate + H(+)</text>
        <dbReference type="Rhea" id="RHEA:11180"/>
        <dbReference type="Rhea" id="RHEA-COMP:9659"/>
        <dbReference type="Rhea" id="RHEA-COMP:9674"/>
        <dbReference type="ChEBI" id="CHEBI:15378"/>
        <dbReference type="ChEBI" id="CHEBI:30616"/>
        <dbReference type="ChEBI" id="CHEBI:33019"/>
        <dbReference type="ChEBI" id="CHEBI:58048"/>
        <dbReference type="ChEBI" id="CHEBI:78442"/>
        <dbReference type="ChEBI" id="CHEBI:78515"/>
        <dbReference type="ChEBI" id="CHEBI:456215"/>
        <dbReference type="EC" id="6.1.1.22"/>
    </reaction>
</comment>
<comment type="similarity">
    <text evidence="1 7">Belongs to the class-II aminoacyl-tRNA synthetase family.</text>
</comment>
<dbReference type="Gene3D" id="2.40.50.140">
    <property type="entry name" value="Nucleic acid-binding proteins"/>
    <property type="match status" value="1"/>
</dbReference>
<dbReference type="InterPro" id="IPR004365">
    <property type="entry name" value="NA-bd_OB_tRNA"/>
</dbReference>
<reference evidence="9" key="2">
    <citation type="journal article" date="2021" name="PeerJ">
        <title>Extensive microbial diversity within the chicken gut microbiome revealed by metagenomics and culture.</title>
        <authorList>
            <person name="Gilroy R."/>
            <person name="Ravi A."/>
            <person name="Getino M."/>
            <person name="Pursley I."/>
            <person name="Horton D.L."/>
            <person name="Alikhan N.F."/>
            <person name="Baker D."/>
            <person name="Gharbi K."/>
            <person name="Hall N."/>
            <person name="Watson M."/>
            <person name="Adriaenssens E.M."/>
            <person name="Foster-Nyarko E."/>
            <person name="Jarju S."/>
            <person name="Secka A."/>
            <person name="Antonio M."/>
            <person name="Oren A."/>
            <person name="Chaudhuri R.R."/>
            <person name="La Ragione R."/>
            <person name="Hildebrand F."/>
            <person name="Pallen M.J."/>
        </authorList>
    </citation>
    <scope>NUCLEOTIDE SEQUENCE</scope>
    <source>
        <strain evidence="9">B1-8020</strain>
    </source>
</reference>
<feature type="domain" description="Aminoacyl-transfer RNA synthetases class-II family profile" evidence="8">
    <location>
        <begin position="137"/>
        <end position="455"/>
    </location>
</feature>
<comment type="subcellular location">
    <subcellularLocation>
        <location evidence="7">Cytoplasm</location>
    </subcellularLocation>
</comment>
<dbReference type="Pfam" id="PF00152">
    <property type="entry name" value="tRNA-synt_2"/>
    <property type="match status" value="1"/>
</dbReference>
<dbReference type="GO" id="GO:0005737">
    <property type="term" value="C:cytoplasm"/>
    <property type="evidence" value="ECO:0007669"/>
    <property type="project" value="UniProtKB-SubCell"/>
</dbReference>
<dbReference type="SUPFAM" id="SSF50249">
    <property type="entry name" value="Nucleic acid-binding proteins"/>
    <property type="match status" value="1"/>
</dbReference>
<dbReference type="PROSITE" id="PS50862">
    <property type="entry name" value="AA_TRNA_LIGASE_II"/>
    <property type="match status" value="1"/>
</dbReference>
<sequence length="465" mass="52828">METEIKRTKIKELLAMQPGAEVVAKGWVRTKRGNKNINFIALNDGSTINNIQVVCDMQAFDEEMMKSITTGACLRVQGNLVESVGSGQAVEIQAKDILVYGTADPKTYPLQKKGHTLEFLRSIAHLRPRTNTFGAVLRIRHAMAFAIHKFFNDKGFVYLHTPLITASDCEGAGAMFQVTTLDMNNPPRNEDGGIDYTQDFFGRMTSLTVSGQLEGELGAMALGQIYTFGPTFRAENSNTPRHLAEFWMIEPEMAFYEIEDNMDLAEEFIKYCVRYALDNCMDDLRFLNDMFDKGLIERLQGVIDTDFARITYTEGVDILLKSGKNFEYPVSWGVDLQSEHERYLVEEHYKRPVIVTDYPKDIKAFYMKQNDDGKTVRGMDVLFPKIGEIIGGSQREEDLDKLNRRIAELGMDTRNLQWYIDTRRFGTAPHSGFGLGFERLLLFVTGMANIRDVIPFPRTPKNADF</sequence>
<evidence type="ECO:0000256" key="2">
    <source>
        <dbReference type="ARBA" id="ARBA00022598"/>
    </source>
</evidence>
<reference evidence="9" key="1">
    <citation type="submission" date="2020-10" db="EMBL/GenBank/DDBJ databases">
        <authorList>
            <person name="Gilroy R."/>
        </authorList>
    </citation>
    <scope>NUCLEOTIDE SEQUENCE</scope>
    <source>
        <strain evidence="9">B1-8020</strain>
    </source>
</reference>
<dbReference type="NCBIfam" id="TIGR00457">
    <property type="entry name" value="asnS"/>
    <property type="match status" value="1"/>
</dbReference>
<keyword evidence="5 7" id="KW-0648">Protein biosynthesis</keyword>
<evidence type="ECO:0000313" key="9">
    <source>
        <dbReference type="EMBL" id="MBO8473568.1"/>
    </source>
</evidence>
<accession>A0A9D9NHR3</accession>
<dbReference type="CDD" id="cd04318">
    <property type="entry name" value="EcAsnRS_like_N"/>
    <property type="match status" value="1"/>
</dbReference>
<dbReference type="InterPro" id="IPR012340">
    <property type="entry name" value="NA-bd_OB-fold"/>
</dbReference>
<dbReference type="InterPro" id="IPR004364">
    <property type="entry name" value="Aa-tRNA-synt_II"/>
</dbReference>
<dbReference type="EC" id="6.1.1.22" evidence="7"/>